<dbReference type="SUPFAM" id="SSF53383">
    <property type="entry name" value="PLP-dependent transferases"/>
    <property type="match status" value="1"/>
</dbReference>
<name>A0A382MQ15_9ZZZZ</name>
<proteinExistence type="predicted"/>
<gene>
    <name evidence="1" type="ORF">METZ01_LOCUS302275</name>
</gene>
<dbReference type="GO" id="GO:0000271">
    <property type="term" value="P:polysaccharide biosynthetic process"/>
    <property type="evidence" value="ECO:0007669"/>
    <property type="project" value="TreeGrafter"/>
</dbReference>
<dbReference type="PANTHER" id="PTHR30244:SF42">
    <property type="entry name" value="UDP-2-ACETAMIDO-2-DEOXY-3-OXO-D-GLUCURONATE AMINOTRANSFERASE"/>
    <property type="match status" value="1"/>
</dbReference>
<dbReference type="EMBL" id="UINC01094297">
    <property type="protein sequence ID" value="SVC49421.1"/>
    <property type="molecule type" value="Genomic_DNA"/>
</dbReference>
<evidence type="ECO:0008006" key="2">
    <source>
        <dbReference type="Google" id="ProtNLM"/>
    </source>
</evidence>
<sequence>VLGSGHYVGGDKVDKFEKNIAQLCQVKYAVALNSGTDALTLSLHLLGVGRDDEVITPPNSFIASTAVIMHLGARPVFVDVLPDQNIDPTKIEAVITDKTKAIMPVHLTGRVCEMDPIITLAEKYNLAVVEDAAQAIGSKYKNHISGSFGHVGCFSTHPLKNLNACGDGGFITTNDEKIYSEVKALRNHGMSDRNSVNKFGYVSRMDNLQAAILNYRLGKLDDIIRKRRNN</sequence>
<dbReference type="PANTHER" id="PTHR30244">
    <property type="entry name" value="TRANSAMINASE"/>
    <property type="match status" value="1"/>
</dbReference>
<dbReference type="Pfam" id="PF01041">
    <property type="entry name" value="DegT_DnrJ_EryC1"/>
    <property type="match status" value="1"/>
</dbReference>
<organism evidence="1">
    <name type="scientific">marine metagenome</name>
    <dbReference type="NCBI Taxonomy" id="408172"/>
    <lineage>
        <taxon>unclassified sequences</taxon>
        <taxon>metagenomes</taxon>
        <taxon>ecological metagenomes</taxon>
    </lineage>
</organism>
<accession>A0A382MQ15</accession>
<dbReference type="GO" id="GO:0030170">
    <property type="term" value="F:pyridoxal phosphate binding"/>
    <property type="evidence" value="ECO:0007669"/>
    <property type="project" value="TreeGrafter"/>
</dbReference>
<dbReference type="GO" id="GO:0008483">
    <property type="term" value="F:transaminase activity"/>
    <property type="evidence" value="ECO:0007669"/>
    <property type="project" value="TreeGrafter"/>
</dbReference>
<reference evidence="1" key="1">
    <citation type="submission" date="2018-05" db="EMBL/GenBank/DDBJ databases">
        <authorList>
            <person name="Lanie J.A."/>
            <person name="Ng W.-L."/>
            <person name="Kazmierczak K.M."/>
            <person name="Andrzejewski T.M."/>
            <person name="Davidsen T.M."/>
            <person name="Wayne K.J."/>
            <person name="Tettelin H."/>
            <person name="Glass J.I."/>
            <person name="Rusch D."/>
            <person name="Podicherti R."/>
            <person name="Tsui H.-C.T."/>
            <person name="Winkler M.E."/>
        </authorList>
    </citation>
    <scope>NUCLEOTIDE SEQUENCE</scope>
</reference>
<dbReference type="InterPro" id="IPR015421">
    <property type="entry name" value="PyrdxlP-dep_Trfase_major"/>
</dbReference>
<protein>
    <recommendedName>
        <fullName evidence="2">Transcriptional regulator</fullName>
    </recommendedName>
</protein>
<dbReference type="AlphaFoldDB" id="A0A382MQ15"/>
<evidence type="ECO:0000313" key="1">
    <source>
        <dbReference type="EMBL" id="SVC49421.1"/>
    </source>
</evidence>
<feature type="non-terminal residue" evidence="1">
    <location>
        <position position="230"/>
    </location>
</feature>
<dbReference type="CDD" id="cd00616">
    <property type="entry name" value="AHBA_syn"/>
    <property type="match status" value="1"/>
</dbReference>
<dbReference type="InterPro" id="IPR015424">
    <property type="entry name" value="PyrdxlP-dep_Trfase"/>
</dbReference>
<dbReference type="InterPro" id="IPR000653">
    <property type="entry name" value="DegT/StrS_aminotransferase"/>
</dbReference>
<feature type="non-terminal residue" evidence="1">
    <location>
        <position position="1"/>
    </location>
</feature>
<dbReference type="Gene3D" id="3.40.640.10">
    <property type="entry name" value="Type I PLP-dependent aspartate aminotransferase-like (Major domain)"/>
    <property type="match status" value="1"/>
</dbReference>